<dbReference type="PROSITE" id="PS00455">
    <property type="entry name" value="AMP_BINDING"/>
    <property type="match status" value="1"/>
</dbReference>
<name>A0ABS3QSH9_9ACTN</name>
<dbReference type="InterPro" id="IPR045851">
    <property type="entry name" value="AMP-bd_C_sf"/>
</dbReference>
<evidence type="ECO:0000259" key="2">
    <source>
        <dbReference type="Pfam" id="PF13193"/>
    </source>
</evidence>
<dbReference type="Gene3D" id="3.40.50.12780">
    <property type="entry name" value="N-terminal domain of ligase-like"/>
    <property type="match status" value="1"/>
</dbReference>
<dbReference type="InterPro" id="IPR020845">
    <property type="entry name" value="AMP-binding_CS"/>
</dbReference>
<keyword evidence="4" id="KW-1185">Reference proteome</keyword>
<gene>
    <name evidence="3" type="ORF">J4557_05285</name>
</gene>
<accession>A0ABS3QSH9</accession>
<evidence type="ECO:0000313" key="3">
    <source>
        <dbReference type="EMBL" id="MBO2436931.1"/>
    </source>
</evidence>
<dbReference type="PANTHER" id="PTHR43767:SF7">
    <property type="entry name" value="MEDIUM_LONG-CHAIN-FATTY-ACID--COA LIGASE FADD8"/>
    <property type="match status" value="1"/>
</dbReference>
<dbReference type="Pfam" id="PF00501">
    <property type="entry name" value="AMP-binding"/>
    <property type="match status" value="1"/>
</dbReference>
<feature type="domain" description="AMP-binding enzyme C-terminal" evidence="2">
    <location>
        <begin position="424"/>
        <end position="499"/>
    </location>
</feature>
<organism evidence="3 4">
    <name type="scientific">Actinomadura nitritigenes</name>
    <dbReference type="NCBI Taxonomy" id="134602"/>
    <lineage>
        <taxon>Bacteria</taxon>
        <taxon>Bacillati</taxon>
        <taxon>Actinomycetota</taxon>
        <taxon>Actinomycetes</taxon>
        <taxon>Streptosporangiales</taxon>
        <taxon>Thermomonosporaceae</taxon>
        <taxon>Actinomadura</taxon>
    </lineage>
</organism>
<dbReference type="EMBL" id="JAGEOK010000003">
    <property type="protein sequence ID" value="MBO2436931.1"/>
    <property type="molecule type" value="Genomic_DNA"/>
</dbReference>
<sequence length="517" mass="56037">MAVIDFFDRGRAIDPAGVAYRAGDETWTFDDAGALSCRIAHALLGAGARHESKVAVLSPNAPLAWICVLGTWRAGAAWVPLNPADPVQDNVRLLRRFDVEVLFYHPDLAHQVAEMKSASHGVGLYVALGAGTDDLSLDDWTADRPDTPPPVRFAMDDVAVVAPTGGTTGEPKGVMNTHRSLSVMVAHQMMALTYPAGAPIVNLAAAPMTHTAGLFSLQTTARGGMVVIIPRATPDGVLDAVERHRVTEVFLPPTVVYRLMETLEHRTADTSSLRYLVYGAAPMSTEKLRAGIGRLGPVFLGGYGQTEAFAAISFLRPDEHLIGGEVAPEERLRSCGRPYPLVTVAILDRDGAEVPQGRTGEICVRGDLVMKGYYKDPVRTAETVVDGWLHTGDLGHRDAEGYLHITDRKKDLIISGGFNVYPSEVEQVIWSHPAVQDCAVVGTPHPDWGEAVTAVVELKAGQDAGEAELIDRCRERLGSVRAPKQVVFTDRLPRSGNGKVLKREVREAFWADRRTRI</sequence>
<protein>
    <submittedName>
        <fullName evidence="3">AMP-binding protein</fullName>
    </submittedName>
</protein>
<proteinExistence type="predicted"/>
<dbReference type="SUPFAM" id="SSF56801">
    <property type="entry name" value="Acetyl-CoA synthetase-like"/>
    <property type="match status" value="1"/>
</dbReference>
<feature type="domain" description="AMP-dependent synthetase/ligase" evidence="1">
    <location>
        <begin position="17"/>
        <end position="374"/>
    </location>
</feature>
<evidence type="ECO:0000259" key="1">
    <source>
        <dbReference type="Pfam" id="PF00501"/>
    </source>
</evidence>
<dbReference type="RefSeq" id="WP_208265212.1">
    <property type="nucleotide sequence ID" value="NZ_BAAAGM010000015.1"/>
</dbReference>
<dbReference type="InterPro" id="IPR025110">
    <property type="entry name" value="AMP-bd_C"/>
</dbReference>
<dbReference type="InterPro" id="IPR050237">
    <property type="entry name" value="ATP-dep_AMP-bd_enzyme"/>
</dbReference>
<dbReference type="Gene3D" id="3.30.300.30">
    <property type="match status" value="1"/>
</dbReference>
<evidence type="ECO:0000313" key="4">
    <source>
        <dbReference type="Proteomes" id="UP000666915"/>
    </source>
</evidence>
<dbReference type="InterPro" id="IPR000873">
    <property type="entry name" value="AMP-dep_synth/lig_dom"/>
</dbReference>
<dbReference type="PANTHER" id="PTHR43767">
    <property type="entry name" value="LONG-CHAIN-FATTY-ACID--COA LIGASE"/>
    <property type="match status" value="1"/>
</dbReference>
<comment type="caution">
    <text evidence="3">The sequence shown here is derived from an EMBL/GenBank/DDBJ whole genome shotgun (WGS) entry which is preliminary data.</text>
</comment>
<dbReference type="Pfam" id="PF13193">
    <property type="entry name" value="AMP-binding_C"/>
    <property type="match status" value="1"/>
</dbReference>
<dbReference type="Proteomes" id="UP000666915">
    <property type="component" value="Unassembled WGS sequence"/>
</dbReference>
<dbReference type="InterPro" id="IPR042099">
    <property type="entry name" value="ANL_N_sf"/>
</dbReference>
<reference evidence="3 4" key="1">
    <citation type="submission" date="2021-03" db="EMBL/GenBank/DDBJ databases">
        <authorList>
            <person name="Kanchanasin P."/>
            <person name="Saeng-In P."/>
            <person name="Phongsopitanun W."/>
            <person name="Yuki M."/>
            <person name="Kudo T."/>
            <person name="Ohkuma M."/>
            <person name="Tanasupawat S."/>
        </authorList>
    </citation>
    <scope>NUCLEOTIDE SEQUENCE [LARGE SCALE GENOMIC DNA]</scope>
    <source>
        <strain evidence="3 4">L46</strain>
    </source>
</reference>